<dbReference type="GO" id="GO:1990904">
    <property type="term" value="C:ribonucleoprotein complex"/>
    <property type="evidence" value="ECO:0000318"/>
    <property type="project" value="GO_Central"/>
</dbReference>
<dbReference type="InParanoid" id="A0A2K3D8I4"/>
<evidence type="ECO:0000313" key="3">
    <source>
        <dbReference type="EMBL" id="PNW76849.1"/>
    </source>
</evidence>
<dbReference type="PANTHER" id="PTHR31027">
    <property type="entry name" value="NUCLEAR SEGREGATION PROTEIN BFR1"/>
    <property type="match status" value="1"/>
</dbReference>
<dbReference type="RefSeq" id="XP_042919689.1">
    <property type="nucleotide sequence ID" value="XM_043067684.1"/>
</dbReference>
<accession>A0A2K3D8I4</accession>
<feature type="coiled-coil region" evidence="1">
    <location>
        <begin position="218"/>
        <end position="280"/>
    </location>
</feature>
<dbReference type="PANTHER" id="PTHR31027:SF2">
    <property type="entry name" value="LEBERCILIN DOMAIN-CONTAINING PROTEIN"/>
    <property type="match status" value="1"/>
</dbReference>
<dbReference type="PaxDb" id="3055-EDP00252"/>
<name>A0A2K3D8I4_CHLRE</name>
<gene>
    <name evidence="3" type="ORF">CHLRE_11g478800v5</name>
</gene>
<dbReference type="GeneID" id="5722900"/>
<feature type="compositionally biased region" description="Basic and acidic residues" evidence="2">
    <location>
        <begin position="516"/>
        <end position="609"/>
    </location>
</feature>
<feature type="region of interest" description="Disordered" evidence="2">
    <location>
        <begin position="453"/>
        <end position="661"/>
    </location>
</feature>
<keyword evidence="1" id="KW-0175">Coiled coil</keyword>
<dbReference type="AlphaFoldDB" id="A0A2K3D8I4"/>
<keyword evidence="4" id="KW-1185">Reference proteome</keyword>
<feature type="compositionally biased region" description="Basic and acidic residues" evidence="2">
    <location>
        <begin position="468"/>
        <end position="481"/>
    </location>
</feature>
<dbReference type="OrthoDB" id="2195113at2759"/>
<protein>
    <submittedName>
        <fullName evidence="3">Uncharacterized protein</fullName>
    </submittedName>
</protein>
<proteinExistence type="predicted"/>
<dbReference type="GO" id="GO:0008298">
    <property type="term" value="P:intracellular mRNA localization"/>
    <property type="evidence" value="ECO:0000318"/>
    <property type="project" value="GO_Central"/>
</dbReference>
<feature type="compositionally biased region" description="Basic and acidic residues" evidence="2">
    <location>
        <begin position="492"/>
        <end position="508"/>
    </location>
</feature>
<dbReference type="KEGG" id="cre:CHLRE_11g478800v5"/>
<sequence length="678" mass="74607">MAEVETVPVEVDQVEQAAESRDRNNEPIVFDESLLIYVKGKVVQPKQPDHTESRLFISKLQAEITKRGDRIKEIKSIEEQMRGNAKGASSGNKDIINNLKTLRDQRGTVIRQKQAIRDELQSCDATRESIRAEMRSIRDKNRNINPEKIEQDIKDLEFKLAHETLPDQEEKRVQTQLTQLTAARPLAKKYAEFDARLKETEAQRTGIMARLKESNDVIAQLDTQIAAANAVLDEAKAKADSHFADMPSLQVEKKENYEIMVTLRAKIDELRKANDAEYQEYIKRDRAYRGWKRLDGRKKYEERQKQREQRDAERQDETKAIMGDIVAEPFSGEIFTCDQLLTYLRSFTAVKEEVKAEAKAVEVPAGLKPFKREEVVDEMFTGVPKKAAPPKKGAAAAAPAAKAAEPAKPKVQKLNHMLDMLKVFLQLQVEPPTTTGGIPATIEAVEKRKAEYKEKQEAAKRAPPPKPAAKEEPKEEPKEESKEEEPEAPAAAKEEEKPEANGKHEEKAAPSTSAPAKEEERAAPAPAKEEKAAPAPAKEEEKAAPAPAKEEEKAAPAPAKEEEKAAPAPAKEEEKAAPAPAKEEEKAAPAPAKEEEKPAPAPAKEDPKPAEAAASSSKKDKKGAKEEKKEEAAKAEEVAKPAAPAPAPVAAKSAASGSGVDVKLKVEGNKVHVSVRAA</sequence>
<dbReference type="Gramene" id="PNW76849">
    <property type="protein sequence ID" value="PNW76849"/>
    <property type="gene ID" value="CHLRE_11g478800v5"/>
</dbReference>
<reference evidence="3 4" key="1">
    <citation type="journal article" date="2007" name="Science">
        <title>The Chlamydomonas genome reveals the evolution of key animal and plant functions.</title>
        <authorList>
            <person name="Merchant S.S."/>
            <person name="Prochnik S.E."/>
            <person name="Vallon O."/>
            <person name="Harris E.H."/>
            <person name="Karpowicz S.J."/>
            <person name="Witman G.B."/>
            <person name="Terry A."/>
            <person name="Salamov A."/>
            <person name="Fritz-Laylin L.K."/>
            <person name="Marechal-Drouard L."/>
            <person name="Marshall W.F."/>
            <person name="Qu L.H."/>
            <person name="Nelson D.R."/>
            <person name="Sanderfoot A.A."/>
            <person name="Spalding M.H."/>
            <person name="Kapitonov V.V."/>
            <person name="Ren Q."/>
            <person name="Ferris P."/>
            <person name="Lindquist E."/>
            <person name="Shapiro H."/>
            <person name="Lucas S.M."/>
            <person name="Grimwood J."/>
            <person name="Schmutz J."/>
            <person name="Cardol P."/>
            <person name="Cerutti H."/>
            <person name="Chanfreau G."/>
            <person name="Chen C.L."/>
            <person name="Cognat V."/>
            <person name="Croft M.T."/>
            <person name="Dent R."/>
            <person name="Dutcher S."/>
            <person name="Fernandez E."/>
            <person name="Fukuzawa H."/>
            <person name="Gonzalez-Ballester D."/>
            <person name="Gonzalez-Halphen D."/>
            <person name="Hallmann A."/>
            <person name="Hanikenne M."/>
            <person name="Hippler M."/>
            <person name="Inwood W."/>
            <person name="Jabbari K."/>
            <person name="Kalanon M."/>
            <person name="Kuras R."/>
            <person name="Lefebvre P.A."/>
            <person name="Lemaire S.D."/>
            <person name="Lobanov A.V."/>
            <person name="Lohr M."/>
            <person name="Manuell A."/>
            <person name="Meier I."/>
            <person name="Mets L."/>
            <person name="Mittag M."/>
            <person name="Mittelmeier T."/>
            <person name="Moroney J.V."/>
            <person name="Moseley J."/>
            <person name="Napoli C."/>
            <person name="Nedelcu A.M."/>
            <person name="Niyogi K."/>
            <person name="Novoselov S.V."/>
            <person name="Paulsen I.T."/>
            <person name="Pazour G."/>
            <person name="Purton S."/>
            <person name="Ral J.P."/>
            <person name="Riano-Pachon D.M."/>
            <person name="Riekhof W."/>
            <person name="Rymarquis L."/>
            <person name="Schroda M."/>
            <person name="Stern D."/>
            <person name="Umen J."/>
            <person name="Willows R."/>
            <person name="Wilson N."/>
            <person name="Zimmer S.L."/>
            <person name="Allmer J."/>
            <person name="Balk J."/>
            <person name="Bisova K."/>
            <person name="Chen C.J."/>
            <person name="Elias M."/>
            <person name="Gendler K."/>
            <person name="Hauser C."/>
            <person name="Lamb M.R."/>
            <person name="Ledford H."/>
            <person name="Long J.C."/>
            <person name="Minagawa J."/>
            <person name="Page M.D."/>
            <person name="Pan J."/>
            <person name="Pootakham W."/>
            <person name="Roje S."/>
            <person name="Rose A."/>
            <person name="Stahlberg E."/>
            <person name="Terauchi A.M."/>
            <person name="Yang P."/>
            <person name="Ball S."/>
            <person name="Bowler C."/>
            <person name="Dieckmann C.L."/>
            <person name="Gladyshev V.N."/>
            <person name="Green P."/>
            <person name="Jorgensen R."/>
            <person name="Mayfield S."/>
            <person name="Mueller-Roeber B."/>
            <person name="Rajamani S."/>
            <person name="Sayre R.T."/>
            <person name="Brokstein P."/>
            <person name="Dubchak I."/>
            <person name="Goodstein D."/>
            <person name="Hornick L."/>
            <person name="Huang Y.W."/>
            <person name="Jhaveri J."/>
            <person name="Luo Y."/>
            <person name="Martinez D."/>
            <person name="Ngau W.C."/>
            <person name="Otillar B."/>
            <person name="Poliakov A."/>
            <person name="Porter A."/>
            <person name="Szajkowski L."/>
            <person name="Werner G."/>
            <person name="Zhou K."/>
            <person name="Grigoriev I.V."/>
            <person name="Rokhsar D.S."/>
            <person name="Grossman A.R."/>
        </authorList>
    </citation>
    <scope>NUCLEOTIDE SEQUENCE [LARGE SCALE GENOMIC DNA]</scope>
    <source>
        <strain evidence="4">CC-503</strain>
    </source>
</reference>
<evidence type="ECO:0000256" key="2">
    <source>
        <dbReference type="SAM" id="MobiDB-lite"/>
    </source>
</evidence>
<organism evidence="3 4">
    <name type="scientific">Chlamydomonas reinhardtii</name>
    <name type="common">Chlamydomonas smithii</name>
    <dbReference type="NCBI Taxonomy" id="3055"/>
    <lineage>
        <taxon>Eukaryota</taxon>
        <taxon>Viridiplantae</taxon>
        <taxon>Chlorophyta</taxon>
        <taxon>core chlorophytes</taxon>
        <taxon>Chlorophyceae</taxon>
        <taxon>CS clade</taxon>
        <taxon>Chlamydomonadales</taxon>
        <taxon>Chlamydomonadaceae</taxon>
        <taxon>Chlamydomonas</taxon>
    </lineage>
</organism>
<dbReference type="GO" id="GO:0003729">
    <property type="term" value="F:mRNA binding"/>
    <property type="evidence" value="ECO:0000318"/>
    <property type="project" value="GO_Central"/>
</dbReference>
<evidence type="ECO:0000256" key="1">
    <source>
        <dbReference type="SAM" id="Coils"/>
    </source>
</evidence>
<dbReference type="GO" id="GO:0042175">
    <property type="term" value="C:nuclear outer membrane-endoplasmic reticulum membrane network"/>
    <property type="evidence" value="ECO:0000318"/>
    <property type="project" value="GO_Central"/>
</dbReference>
<evidence type="ECO:0000313" key="4">
    <source>
        <dbReference type="Proteomes" id="UP000006906"/>
    </source>
</evidence>
<dbReference type="Proteomes" id="UP000006906">
    <property type="component" value="Chromosome 11"/>
</dbReference>
<dbReference type="EMBL" id="CM008972">
    <property type="protein sequence ID" value="PNW76849.1"/>
    <property type="molecule type" value="Genomic_DNA"/>
</dbReference>
<feature type="region of interest" description="Disordered" evidence="2">
    <location>
        <begin position="1"/>
        <end position="23"/>
    </location>
</feature>
<dbReference type="InterPro" id="IPR039604">
    <property type="entry name" value="Bfr1"/>
</dbReference>
<feature type="region of interest" description="Disordered" evidence="2">
    <location>
        <begin position="385"/>
        <end position="408"/>
    </location>
</feature>
<feature type="compositionally biased region" description="Basic and acidic residues" evidence="2">
    <location>
        <begin position="623"/>
        <end position="639"/>
    </location>
</feature>
<feature type="compositionally biased region" description="Low complexity" evidence="2">
    <location>
        <begin position="385"/>
        <end position="406"/>
    </location>
</feature>
<dbReference type="GO" id="GO:0005783">
    <property type="term" value="C:endoplasmic reticulum"/>
    <property type="evidence" value="ECO:0000318"/>
    <property type="project" value="GO_Central"/>
</dbReference>
<dbReference type="STRING" id="3055.A0A2K3D8I4"/>